<dbReference type="EMBL" id="LBPP01000011">
    <property type="protein sequence ID" value="KKP60538.1"/>
    <property type="molecule type" value="Genomic_DNA"/>
</dbReference>
<reference evidence="3 4" key="1">
    <citation type="journal article" date="2015" name="Nature">
        <title>rRNA introns, odd ribosomes, and small enigmatic genomes across a large radiation of phyla.</title>
        <authorList>
            <person name="Brown C.T."/>
            <person name="Hug L.A."/>
            <person name="Thomas B.C."/>
            <person name="Sharon I."/>
            <person name="Castelle C.J."/>
            <person name="Singh A."/>
            <person name="Wilkins M.J."/>
            <person name="Williams K.H."/>
            <person name="Banfield J.F."/>
        </authorList>
    </citation>
    <scope>NUCLEOTIDE SEQUENCE [LARGE SCALE GENOMIC DNA]</scope>
</reference>
<dbReference type="AlphaFoldDB" id="A0A0G0ATN1"/>
<keyword evidence="1" id="KW-0812">Transmembrane</keyword>
<evidence type="ECO:0000313" key="3">
    <source>
        <dbReference type="EMBL" id="KKP60538.1"/>
    </source>
</evidence>
<keyword evidence="1" id="KW-0472">Membrane</keyword>
<dbReference type="Gene3D" id="1.20.144.10">
    <property type="entry name" value="Phosphatidic acid phosphatase type 2/haloperoxidase"/>
    <property type="match status" value="2"/>
</dbReference>
<dbReference type="Pfam" id="PF01569">
    <property type="entry name" value="PAP2"/>
    <property type="match status" value="1"/>
</dbReference>
<dbReference type="PANTHER" id="PTHR14969:SF13">
    <property type="entry name" value="AT30094P"/>
    <property type="match status" value="1"/>
</dbReference>
<dbReference type="SUPFAM" id="SSF48317">
    <property type="entry name" value="Acid phosphatase/Vanadium-dependent haloperoxidase"/>
    <property type="match status" value="1"/>
</dbReference>
<dbReference type="PANTHER" id="PTHR14969">
    <property type="entry name" value="SPHINGOSINE-1-PHOSPHATE PHOSPHOHYDROLASE"/>
    <property type="match status" value="1"/>
</dbReference>
<accession>A0A0G0ATN1</accession>
<feature type="transmembrane region" description="Helical" evidence="1">
    <location>
        <begin position="98"/>
        <end position="115"/>
    </location>
</feature>
<dbReference type="InterPro" id="IPR000326">
    <property type="entry name" value="PAP2/HPO"/>
</dbReference>
<sequence length="172" mass="19792">MSFLLSLDYFLTNFLNRLIPHNTLFDYFFSFFSMKGGSILIWMAIIVLLIIFEEKINKKFILYFLVALGITSIIAFGLKNTARRARPTTVCEKDFSFPSAHAATAFTAAAILTYFDKKRKWLYYTVAVLISYSRIYLGCHYFLDVISGAIIGYIISQLLLFVPDTYPSHRKS</sequence>
<organism evidence="3 4">
    <name type="scientific">Candidatus Roizmanbacteria bacterium GW2011_GWA2_34_18</name>
    <dbReference type="NCBI Taxonomy" id="1618477"/>
    <lineage>
        <taxon>Bacteria</taxon>
        <taxon>Candidatus Roizmaniibacteriota</taxon>
    </lineage>
</organism>
<dbReference type="STRING" id="1618477.UR54_C0011G0002"/>
<feature type="domain" description="Phosphatidic acid phosphatase type 2/haloperoxidase" evidence="2">
    <location>
        <begin position="60"/>
        <end position="160"/>
    </location>
</feature>
<dbReference type="Proteomes" id="UP000034688">
    <property type="component" value="Unassembled WGS sequence"/>
</dbReference>
<name>A0A0G0ATN1_9BACT</name>
<feature type="transmembrane region" description="Helical" evidence="1">
    <location>
        <begin position="27"/>
        <end position="51"/>
    </location>
</feature>
<comment type="caution">
    <text evidence="3">The sequence shown here is derived from an EMBL/GenBank/DDBJ whole genome shotgun (WGS) entry which is preliminary data.</text>
</comment>
<feature type="transmembrane region" description="Helical" evidence="1">
    <location>
        <begin position="60"/>
        <end position="78"/>
    </location>
</feature>
<dbReference type="InterPro" id="IPR036938">
    <property type="entry name" value="PAP2/HPO_sf"/>
</dbReference>
<protein>
    <submittedName>
        <fullName evidence="3">PAP2 family protein</fullName>
    </submittedName>
</protein>
<dbReference type="SMART" id="SM00014">
    <property type="entry name" value="acidPPc"/>
    <property type="match status" value="1"/>
</dbReference>
<evidence type="ECO:0000256" key="1">
    <source>
        <dbReference type="SAM" id="Phobius"/>
    </source>
</evidence>
<evidence type="ECO:0000313" key="4">
    <source>
        <dbReference type="Proteomes" id="UP000034688"/>
    </source>
</evidence>
<keyword evidence="1" id="KW-1133">Transmembrane helix</keyword>
<evidence type="ECO:0000259" key="2">
    <source>
        <dbReference type="SMART" id="SM00014"/>
    </source>
</evidence>
<proteinExistence type="predicted"/>
<gene>
    <name evidence="3" type="ORF">UR54_C0011G0002</name>
</gene>